<feature type="compositionally biased region" description="Low complexity" evidence="1">
    <location>
        <begin position="117"/>
        <end position="134"/>
    </location>
</feature>
<name>A0A1C1CMT2_9EURO</name>
<keyword evidence="3" id="KW-1185">Reference proteome</keyword>
<dbReference type="OrthoDB" id="5327538at2759"/>
<organism evidence="2 3">
    <name type="scientific">Cladophialophora carrionii</name>
    <dbReference type="NCBI Taxonomy" id="86049"/>
    <lineage>
        <taxon>Eukaryota</taxon>
        <taxon>Fungi</taxon>
        <taxon>Dikarya</taxon>
        <taxon>Ascomycota</taxon>
        <taxon>Pezizomycotina</taxon>
        <taxon>Eurotiomycetes</taxon>
        <taxon>Chaetothyriomycetidae</taxon>
        <taxon>Chaetothyriales</taxon>
        <taxon>Herpotrichiellaceae</taxon>
        <taxon>Cladophialophora</taxon>
    </lineage>
</organism>
<evidence type="ECO:0000313" key="3">
    <source>
        <dbReference type="Proteomes" id="UP000094526"/>
    </source>
</evidence>
<sequence length="470" mass="53313">MSSTTFVKFWRTDLTRDCFLSYVAQDDLRSLRLTCKVFADDVAPALFNNLKIRFSANTFSRRARRCALDRIGPHVRHLSFIMPHSTETFLPPLLIPGTLDEVTFLYEPRLDNSRPHSSSSSSSSSSTSKYGSCSSTFSSSTSKYGSWEMNDLLVKQYPPLFHAATNVDAFFQAISAMPGLRHLHVSCPGQLAGQRYRKDVVDYALISLRLAIEAANPSQLETLTLAPIHPSAIFYLRPQLSIGSLPSSARVWRRIKSLNIEMDSFRYGRDQPSDHLKLLHSYLQTLQSLENFTFQWLGEKGPCPLSLHTEPCTSRPTSLDCSQACPDSSAKSPCRPLKFRRLKAMHLSNATFDADQASAFIMSHRKVLHEFQFDRCHLRSGTWDDALAPLTRIVGNNGWKQKQEEVMDVPIMLSPTDEKSELECVHEHLWDDVFRKSKGLQALRKMSLKTKGLLPEQVRRLLRNARVAWT</sequence>
<dbReference type="Proteomes" id="UP000094526">
    <property type="component" value="Unassembled WGS sequence"/>
</dbReference>
<protein>
    <submittedName>
        <fullName evidence="2">Uncharacterized protein</fullName>
    </submittedName>
</protein>
<evidence type="ECO:0000313" key="2">
    <source>
        <dbReference type="EMBL" id="OCT49835.1"/>
    </source>
</evidence>
<dbReference type="VEuPathDB" id="FungiDB:G647_08758"/>
<comment type="caution">
    <text evidence="2">The sequence shown here is derived from an EMBL/GenBank/DDBJ whole genome shotgun (WGS) entry which is preliminary data.</text>
</comment>
<feature type="region of interest" description="Disordered" evidence="1">
    <location>
        <begin position="111"/>
        <end position="134"/>
    </location>
</feature>
<dbReference type="AlphaFoldDB" id="A0A1C1CMT2"/>
<accession>A0A1C1CMT2</accession>
<dbReference type="STRING" id="86049.A0A1C1CMT2"/>
<proteinExistence type="predicted"/>
<dbReference type="EMBL" id="LGRB01000010">
    <property type="protein sequence ID" value="OCT49835.1"/>
    <property type="molecule type" value="Genomic_DNA"/>
</dbReference>
<evidence type="ECO:0000256" key="1">
    <source>
        <dbReference type="SAM" id="MobiDB-lite"/>
    </source>
</evidence>
<gene>
    <name evidence="2" type="ORF">CLCR_07123</name>
</gene>
<dbReference type="eggNOG" id="ENOG502SKB7">
    <property type="taxonomic scope" value="Eukaryota"/>
</dbReference>
<reference evidence="3" key="1">
    <citation type="submission" date="2015-07" db="EMBL/GenBank/DDBJ databases">
        <authorList>
            <person name="Teixeira M.M."/>
            <person name="Souza R.C."/>
            <person name="Almeida L.G."/>
            <person name="Vicente V.A."/>
            <person name="de Hoog S."/>
            <person name="Bocca A.L."/>
            <person name="de Almeida S.R."/>
            <person name="Vasconcelos A.T."/>
            <person name="Felipe M.S."/>
        </authorList>
    </citation>
    <scope>NUCLEOTIDE SEQUENCE [LARGE SCALE GENOMIC DNA]</scope>
    <source>
        <strain evidence="3">KSF</strain>
    </source>
</reference>
<dbReference type="VEuPathDB" id="FungiDB:CLCR_07123"/>